<feature type="chain" id="PRO_5003919818" description="Sulfatase N-terminal domain-containing protein" evidence="2">
    <location>
        <begin position="27"/>
        <end position="624"/>
    </location>
</feature>
<proteinExistence type="predicted"/>
<dbReference type="Gene3D" id="3.40.720.10">
    <property type="entry name" value="Alkaline Phosphatase, subunit A"/>
    <property type="match status" value="1"/>
</dbReference>
<sequence>MRRSIMLFCFGFLALSSASFAPPAFAQNSQPRNLILFIPDGLRALKVTPETAPAMAAVRDKGVNFKNPHSLFPTFTMANASGMSTGHYLGDTGTFSNSIYTGKPVTSVASQAGTVVPFIEHDQILREIDEQFNGDYLNEETLLKAAREAGFSTAAIGKVGPTLLFDHTERTGTKTITIDDQTGATEKDGKLIGIPLSDEMKAALTAANLPDAAPGRGDNGKAGNSKTPGTTVANTKQQDYFADVASKVVLPMFKARNKPFVLVFWSRDPDGTQHNQGDSLNSVVPGINGPSSLAAIKNADNNLAQLRRALDDLGLAATTNIIVSADHGFSTISKESKTSSTVKNTYPDTPEGFLPLGFLALDLAKALVLPLFAPNNKNAPVGANEYPRAGNGLLGKDPLKPDLVVATNGGSDLIYVPNKDRKLAGRTVKALLEQDYVSGIFVEDSLGRFPGTLPLSPLNLKGKAVTPHPAIVVNFRSYAKGCDEPTLCSISIADTILRQGQGMHGSFSRGDTMNFMAAIGPDFKAGFASDLPVSNADVGITAAHLLGLKRKAKGSLIGRVMTEAMPNGVTPKSYTGTIAGKPAANGLRTVLQFQRVLDQRYFDVAGFPGRTVGLPETTKTAGAR</sequence>
<organism evidence="3 4">
    <name type="scientific">Afipia clevelandensis ATCC 49720</name>
    <dbReference type="NCBI Taxonomy" id="883079"/>
    <lineage>
        <taxon>Bacteria</taxon>
        <taxon>Pseudomonadati</taxon>
        <taxon>Pseudomonadota</taxon>
        <taxon>Alphaproteobacteria</taxon>
        <taxon>Hyphomicrobiales</taxon>
        <taxon>Nitrobacteraceae</taxon>
        <taxon>Afipia</taxon>
    </lineage>
</organism>
<dbReference type="Pfam" id="PF01663">
    <property type="entry name" value="Phosphodiest"/>
    <property type="match status" value="1"/>
</dbReference>
<evidence type="ECO:0000256" key="2">
    <source>
        <dbReference type="SAM" id="SignalP"/>
    </source>
</evidence>
<evidence type="ECO:0000256" key="1">
    <source>
        <dbReference type="SAM" id="MobiDB-lite"/>
    </source>
</evidence>
<evidence type="ECO:0000313" key="4">
    <source>
        <dbReference type="Proteomes" id="UP000001095"/>
    </source>
</evidence>
<evidence type="ECO:0000313" key="3">
    <source>
        <dbReference type="EMBL" id="EKS38883.1"/>
    </source>
</evidence>
<dbReference type="GO" id="GO:0016787">
    <property type="term" value="F:hydrolase activity"/>
    <property type="evidence" value="ECO:0007669"/>
    <property type="project" value="UniProtKB-ARBA"/>
</dbReference>
<accession>K8PKH4</accession>
<name>K8PKH4_9BRAD</name>
<dbReference type="HOGENOM" id="CLU_015453_0_0_5"/>
<dbReference type="RefSeq" id="WP_002712218.1">
    <property type="nucleotide sequence ID" value="NZ_KB375281.1"/>
</dbReference>
<dbReference type="SUPFAM" id="SSF53649">
    <property type="entry name" value="Alkaline phosphatase-like"/>
    <property type="match status" value="1"/>
</dbReference>
<feature type="compositionally biased region" description="Polar residues" evidence="1">
    <location>
        <begin position="222"/>
        <end position="232"/>
    </location>
</feature>
<dbReference type="PANTHER" id="PTHR10151">
    <property type="entry name" value="ECTONUCLEOTIDE PYROPHOSPHATASE/PHOSPHODIESTERASE"/>
    <property type="match status" value="1"/>
</dbReference>
<dbReference type="InterPro" id="IPR002591">
    <property type="entry name" value="Phosphodiest/P_Trfase"/>
</dbReference>
<dbReference type="InterPro" id="IPR017850">
    <property type="entry name" value="Alkaline_phosphatase_core_sf"/>
</dbReference>
<dbReference type="OrthoDB" id="9779418at2"/>
<dbReference type="Proteomes" id="UP000001095">
    <property type="component" value="Unassembled WGS sequence"/>
</dbReference>
<comment type="caution">
    <text evidence="3">The sequence shown here is derived from an EMBL/GenBank/DDBJ whole genome shotgun (WGS) entry which is preliminary data.</text>
</comment>
<dbReference type="AlphaFoldDB" id="K8PKH4"/>
<feature type="signal peptide" evidence="2">
    <location>
        <begin position="1"/>
        <end position="26"/>
    </location>
</feature>
<feature type="region of interest" description="Disordered" evidence="1">
    <location>
        <begin position="209"/>
        <end position="232"/>
    </location>
</feature>
<protein>
    <recommendedName>
        <fullName evidence="5">Sulfatase N-terminal domain-containing protein</fullName>
    </recommendedName>
</protein>
<keyword evidence="2" id="KW-0732">Signal</keyword>
<dbReference type="PANTHER" id="PTHR10151:SF120">
    <property type="entry name" value="BIS(5'-ADENOSYL)-TRIPHOSPHATASE"/>
    <property type="match status" value="1"/>
</dbReference>
<dbReference type="EMBL" id="AGWY01000006">
    <property type="protein sequence ID" value="EKS38883.1"/>
    <property type="molecule type" value="Genomic_DNA"/>
</dbReference>
<evidence type="ECO:0008006" key="5">
    <source>
        <dbReference type="Google" id="ProtNLM"/>
    </source>
</evidence>
<dbReference type="PATRIC" id="fig|883079.3.peg.1370"/>
<keyword evidence="4" id="KW-1185">Reference proteome</keyword>
<gene>
    <name evidence="3" type="ORF">HMPREF9696_01352</name>
</gene>
<reference evidence="3 4" key="1">
    <citation type="submission" date="2012-04" db="EMBL/GenBank/DDBJ databases">
        <title>The Genome Sequence of Afipia clevelandensis ATCC 49720.</title>
        <authorList>
            <consortium name="The Broad Institute Genome Sequencing Platform"/>
            <person name="Earl A."/>
            <person name="Ward D."/>
            <person name="Feldgarden M."/>
            <person name="Gevers D."/>
            <person name="Huys G."/>
            <person name="Walker B."/>
            <person name="Young S.K."/>
            <person name="Zeng Q."/>
            <person name="Gargeya S."/>
            <person name="Fitzgerald M."/>
            <person name="Haas B."/>
            <person name="Abouelleil A."/>
            <person name="Alvarado L."/>
            <person name="Arachchi H.M."/>
            <person name="Berlin A."/>
            <person name="Chapman S.B."/>
            <person name="Goldberg J."/>
            <person name="Griggs A."/>
            <person name="Gujja S."/>
            <person name="Hansen M."/>
            <person name="Howarth C."/>
            <person name="Imamovic A."/>
            <person name="Larimer J."/>
            <person name="McCowen C."/>
            <person name="Montmayeur A."/>
            <person name="Murphy C."/>
            <person name="Neiman D."/>
            <person name="Pearson M."/>
            <person name="Priest M."/>
            <person name="Roberts A."/>
            <person name="Saif S."/>
            <person name="Shea T."/>
            <person name="Sisk P."/>
            <person name="Sykes S."/>
            <person name="Wortman J."/>
            <person name="Nusbaum C."/>
            <person name="Birren B."/>
        </authorList>
    </citation>
    <scope>NUCLEOTIDE SEQUENCE [LARGE SCALE GENOMIC DNA]</scope>
    <source>
        <strain evidence="3 4">ATCC 49720</strain>
    </source>
</reference>